<evidence type="ECO:0000313" key="1">
    <source>
        <dbReference type="EMBL" id="KGQ01715.1"/>
    </source>
</evidence>
<accession>A0A0A2V6K0</accession>
<name>A0A0A2V6K0_PARBA</name>
<dbReference type="EMBL" id="KN293997">
    <property type="protein sequence ID" value="KGQ01715.1"/>
    <property type="molecule type" value="Genomic_DNA"/>
</dbReference>
<keyword evidence="2" id="KW-1185">Reference proteome</keyword>
<dbReference type="GeneID" id="26970519"/>
<dbReference type="RefSeq" id="XP_015703216.1">
    <property type="nucleotide sequence ID" value="XM_015847192.1"/>
</dbReference>
<dbReference type="VEuPathDB" id="FungiDB:PAAG_11562"/>
<reference evidence="1 2" key="1">
    <citation type="journal article" date="2011" name="PLoS Genet.">
        <title>Comparative genomic analysis of human fungal pathogens causing paracoccidioidomycosis.</title>
        <authorList>
            <person name="Desjardins C.A."/>
            <person name="Champion M.D."/>
            <person name="Holder J.W."/>
            <person name="Muszewska A."/>
            <person name="Goldberg J."/>
            <person name="Bailao A.M."/>
            <person name="Brigido M.M."/>
            <person name="Ferreira M.E."/>
            <person name="Garcia A.M."/>
            <person name="Grynberg M."/>
            <person name="Gujja S."/>
            <person name="Heiman D.I."/>
            <person name="Henn M.R."/>
            <person name="Kodira C.D."/>
            <person name="Leon-Narvaez H."/>
            <person name="Longo L.V."/>
            <person name="Ma L.J."/>
            <person name="Malavazi I."/>
            <person name="Matsuo A.L."/>
            <person name="Morais F.V."/>
            <person name="Pereira M."/>
            <person name="Rodriguez-Brito S."/>
            <person name="Sakthikumar S."/>
            <person name="Salem-Izacc S.M."/>
            <person name="Sykes S.M."/>
            <person name="Teixeira M.M."/>
            <person name="Vallejo M.C."/>
            <person name="Walter M.E."/>
            <person name="Yandava C."/>
            <person name="Young S."/>
            <person name="Zeng Q."/>
            <person name="Zucker J."/>
            <person name="Felipe M.S."/>
            <person name="Goldman G.H."/>
            <person name="Haas B.J."/>
            <person name="McEwen J.G."/>
            <person name="Nino-Vega G."/>
            <person name="Puccia R."/>
            <person name="San-Blas G."/>
            <person name="Soares C.M."/>
            <person name="Birren B.W."/>
            <person name="Cuomo C.A."/>
        </authorList>
    </citation>
    <scope>NUCLEOTIDE SEQUENCE [LARGE SCALE GENOMIC DNA]</scope>
    <source>
        <strain evidence="2">ATCC MYA-826 / Pb01</strain>
    </source>
</reference>
<dbReference type="KEGG" id="pbl:PAAG_11562"/>
<sequence>MYYTIYVQCLFLNVRHRVRNRYWASESDTAARILRWIPPPTLCIWLMTPKSNYPVALWIINLSGKEISPFDAQTIMPRTLESPDGAIENPRIDHVTKERRTLPVSLMEFSVDRP</sequence>
<dbReference type="HOGENOM" id="CLU_2121793_0_0_1"/>
<gene>
    <name evidence="1" type="ORF">PAAG_11562</name>
</gene>
<proteinExistence type="predicted"/>
<evidence type="ECO:0000313" key="2">
    <source>
        <dbReference type="Proteomes" id="UP000002059"/>
    </source>
</evidence>
<dbReference type="AlphaFoldDB" id="A0A0A2V6K0"/>
<dbReference type="Proteomes" id="UP000002059">
    <property type="component" value="Partially assembled WGS sequence"/>
</dbReference>
<protein>
    <submittedName>
        <fullName evidence="1">Uncharacterized protein</fullName>
    </submittedName>
</protein>
<organism evidence="1 2">
    <name type="scientific">Paracoccidioides lutzii (strain ATCC MYA-826 / Pb01)</name>
    <name type="common">Paracoccidioides brasiliensis</name>
    <dbReference type="NCBI Taxonomy" id="502779"/>
    <lineage>
        <taxon>Eukaryota</taxon>
        <taxon>Fungi</taxon>
        <taxon>Dikarya</taxon>
        <taxon>Ascomycota</taxon>
        <taxon>Pezizomycotina</taxon>
        <taxon>Eurotiomycetes</taxon>
        <taxon>Eurotiomycetidae</taxon>
        <taxon>Onygenales</taxon>
        <taxon>Ajellomycetaceae</taxon>
        <taxon>Paracoccidioides</taxon>
    </lineage>
</organism>